<dbReference type="InterPro" id="IPR018783">
    <property type="entry name" value="TF_ENY2"/>
</dbReference>
<name>A0A811JSQ7_9BILA</name>
<sequence>MNYAGSSKEVDWEKYQRRFDQEFEKSGTKEKIVQETRERLNNSKWADEVQHKFDEYVKSKGIKPSELNEKHMEEICNEMKDELRRIIPNDIKRDLLESITDFIDDQMLEVKKEVLS</sequence>
<accession>A0A811JSQ7</accession>
<reference evidence="1" key="1">
    <citation type="submission" date="2020-09" db="EMBL/GenBank/DDBJ databases">
        <authorList>
            <person name="Kikuchi T."/>
        </authorList>
    </citation>
    <scope>NUCLEOTIDE SEQUENCE</scope>
    <source>
        <strain evidence="1">SH1</strain>
    </source>
</reference>
<dbReference type="Proteomes" id="UP000614601">
    <property type="component" value="Unassembled WGS sequence"/>
</dbReference>
<proteinExistence type="predicted"/>
<dbReference type="EMBL" id="CAJFDH010000001">
    <property type="protein sequence ID" value="CAD5206191.1"/>
    <property type="molecule type" value="Genomic_DNA"/>
</dbReference>
<evidence type="ECO:0000313" key="2">
    <source>
        <dbReference type="Proteomes" id="UP000614601"/>
    </source>
</evidence>
<dbReference type="GO" id="GO:0000124">
    <property type="term" value="C:SAGA complex"/>
    <property type="evidence" value="ECO:0007669"/>
    <property type="project" value="InterPro"/>
</dbReference>
<dbReference type="OrthoDB" id="6221744at2759"/>
<dbReference type="GO" id="GO:0003713">
    <property type="term" value="F:transcription coactivator activity"/>
    <property type="evidence" value="ECO:0007669"/>
    <property type="project" value="InterPro"/>
</dbReference>
<dbReference type="Proteomes" id="UP000783686">
    <property type="component" value="Unassembled WGS sequence"/>
</dbReference>
<gene>
    <name evidence="1" type="ORF">BOKJ2_LOCUS875</name>
</gene>
<comment type="caution">
    <text evidence="1">The sequence shown here is derived from an EMBL/GenBank/DDBJ whole genome shotgun (WGS) entry which is preliminary data.</text>
</comment>
<keyword evidence="2" id="KW-1185">Reference proteome</keyword>
<dbReference type="GO" id="GO:0005643">
    <property type="term" value="C:nuclear pore"/>
    <property type="evidence" value="ECO:0007669"/>
    <property type="project" value="InterPro"/>
</dbReference>
<dbReference type="AlphaFoldDB" id="A0A811JSQ7"/>
<dbReference type="InterPro" id="IPR038212">
    <property type="entry name" value="TF_EnY2_sf"/>
</dbReference>
<organism evidence="1 2">
    <name type="scientific">Bursaphelenchus okinawaensis</name>
    <dbReference type="NCBI Taxonomy" id="465554"/>
    <lineage>
        <taxon>Eukaryota</taxon>
        <taxon>Metazoa</taxon>
        <taxon>Ecdysozoa</taxon>
        <taxon>Nematoda</taxon>
        <taxon>Chromadorea</taxon>
        <taxon>Rhabditida</taxon>
        <taxon>Tylenchina</taxon>
        <taxon>Tylenchomorpha</taxon>
        <taxon>Aphelenchoidea</taxon>
        <taxon>Aphelenchoididae</taxon>
        <taxon>Bursaphelenchus</taxon>
    </lineage>
</organism>
<dbReference type="EMBL" id="CAJFCW020000001">
    <property type="protein sequence ID" value="CAG9080797.1"/>
    <property type="molecule type" value="Genomic_DNA"/>
</dbReference>
<dbReference type="GO" id="GO:0006406">
    <property type="term" value="P:mRNA export from nucleus"/>
    <property type="evidence" value="ECO:0007669"/>
    <property type="project" value="InterPro"/>
</dbReference>
<evidence type="ECO:0008006" key="3">
    <source>
        <dbReference type="Google" id="ProtNLM"/>
    </source>
</evidence>
<evidence type="ECO:0000313" key="1">
    <source>
        <dbReference type="EMBL" id="CAD5206191.1"/>
    </source>
</evidence>
<protein>
    <recommendedName>
        <fullName evidence="3">Transcription and mRNA export factor ENY2</fullName>
    </recommendedName>
</protein>
<dbReference type="Pfam" id="PF10163">
    <property type="entry name" value="EnY2"/>
    <property type="match status" value="1"/>
</dbReference>
<dbReference type="Gene3D" id="1.10.246.140">
    <property type="match status" value="1"/>
</dbReference>